<organism evidence="2 3">
    <name type="scientific">Rhodoferax lacus</name>
    <dbReference type="NCBI Taxonomy" id="2184758"/>
    <lineage>
        <taxon>Bacteria</taxon>
        <taxon>Pseudomonadati</taxon>
        <taxon>Pseudomonadota</taxon>
        <taxon>Betaproteobacteria</taxon>
        <taxon>Burkholderiales</taxon>
        <taxon>Comamonadaceae</taxon>
        <taxon>Rhodoferax</taxon>
    </lineage>
</organism>
<evidence type="ECO:0000313" key="2">
    <source>
        <dbReference type="EMBL" id="RFO96269.1"/>
    </source>
</evidence>
<dbReference type="EMBL" id="QFZK01000009">
    <property type="protein sequence ID" value="RFO96269.1"/>
    <property type="molecule type" value="Genomic_DNA"/>
</dbReference>
<dbReference type="Proteomes" id="UP000260665">
    <property type="component" value="Unassembled WGS sequence"/>
</dbReference>
<proteinExistence type="predicted"/>
<evidence type="ECO:0000259" key="1">
    <source>
        <dbReference type="Pfam" id="PF12281"/>
    </source>
</evidence>
<gene>
    <name evidence="2" type="ORF">DIC66_14730</name>
</gene>
<name>A0A3E1RA80_9BURK</name>
<dbReference type="AlphaFoldDB" id="A0A3E1RA80"/>
<comment type="caution">
    <text evidence="2">The sequence shown here is derived from an EMBL/GenBank/DDBJ whole genome shotgun (WGS) entry which is preliminary data.</text>
</comment>
<protein>
    <recommendedName>
        <fullName evidence="1">Nucleotidyltransferase-like domain-containing protein</fullName>
    </recommendedName>
</protein>
<feature type="domain" description="Nucleotidyltransferase-like" evidence="1">
    <location>
        <begin position="84"/>
        <end position="286"/>
    </location>
</feature>
<accession>A0A3E1RA80</accession>
<dbReference type="OrthoDB" id="5953769at2"/>
<evidence type="ECO:0000313" key="3">
    <source>
        <dbReference type="Proteomes" id="UP000260665"/>
    </source>
</evidence>
<sequence length="319" mass="35584">MRRSVALVPGGFVKKHDKGRHYWYYQKKQPDGKVQQVFVGPDDAKTRALIDRHGAADATQGQAALQKLAQATIALGCSEIPLKHGRVIGRLLDHGFFNAGGLLVGTHAFLAYQNMFGVRWDAGAFTVDLDFAHAGKNISLAIARNVQVDTAKAIDSLEMGFIPVMSGTTYKKPDEPDFDLDFLTTFGRSGDAPQFVPALNLSMQPLKFMEFSLEAPMKATLLYRNGPLVVNIPRPERYVWHKLIVYGERPREQRTKANKDLIQAACLLDYLLENDGDLVRESWANASSRGPGWNQRLRQGWDALNAKFAAQRFIERLGV</sequence>
<dbReference type="Pfam" id="PF12281">
    <property type="entry name" value="NTP_transf_8"/>
    <property type="match status" value="1"/>
</dbReference>
<dbReference type="InterPro" id="IPR058575">
    <property type="entry name" value="NTP_transf_8_dom"/>
</dbReference>
<keyword evidence="3" id="KW-1185">Reference proteome</keyword>
<reference evidence="2 3" key="1">
    <citation type="submission" date="2018-05" db="EMBL/GenBank/DDBJ databases">
        <title>Rhodoferax soyangensis sp.nov., isolated from an oligotrophic freshwater lake.</title>
        <authorList>
            <person name="Park M."/>
        </authorList>
    </citation>
    <scope>NUCLEOTIDE SEQUENCE [LARGE SCALE GENOMIC DNA]</scope>
    <source>
        <strain evidence="2 3">IMCC26218</strain>
    </source>
</reference>